<comment type="similarity">
    <text evidence="1">Belongs to the LysR transcriptional regulatory family.</text>
</comment>
<dbReference type="InterPro" id="IPR050389">
    <property type="entry name" value="LysR-type_TF"/>
</dbReference>
<keyword evidence="2" id="KW-0805">Transcription regulation</keyword>
<dbReference type="Pfam" id="PF03466">
    <property type="entry name" value="LysR_substrate"/>
    <property type="match status" value="1"/>
</dbReference>
<dbReference type="RefSeq" id="WP_353984248.1">
    <property type="nucleotide sequence ID" value="NZ_JBEWLY010000014.1"/>
</dbReference>
<evidence type="ECO:0000259" key="6">
    <source>
        <dbReference type="PROSITE" id="PS50931"/>
    </source>
</evidence>
<evidence type="ECO:0000256" key="4">
    <source>
        <dbReference type="ARBA" id="ARBA00023163"/>
    </source>
</evidence>
<dbReference type="InterPro" id="IPR005119">
    <property type="entry name" value="LysR_subst-bd"/>
</dbReference>
<keyword evidence="8" id="KW-1185">Reference proteome</keyword>
<dbReference type="InterPro" id="IPR036390">
    <property type="entry name" value="WH_DNA-bd_sf"/>
</dbReference>
<reference evidence="7 8" key="1">
    <citation type="submission" date="2024-07" db="EMBL/GenBank/DDBJ databases">
        <title>Novosphingobium kalidii RD2P27.</title>
        <authorList>
            <person name="Sun J.-Q."/>
        </authorList>
    </citation>
    <scope>NUCLEOTIDE SEQUENCE [LARGE SCALE GENOMIC DNA]</scope>
    <source>
        <strain evidence="7 8">RD2P27</strain>
    </source>
</reference>
<dbReference type="InterPro" id="IPR000847">
    <property type="entry name" value="LysR_HTH_N"/>
</dbReference>
<keyword evidence="5" id="KW-1133">Transmembrane helix</keyword>
<evidence type="ECO:0000256" key="5">
    <source>
        <dbReference type="SAM" id="Phobius"/>
    </source>
</evidence>
<dbReference type="CDD" id="cd08417">
    <property type="entry name" value="PBP2_Nitroaromatics_like"/>
    <property type="match status" value="1"/>
</dbReference>
<feature type="transmembrane region" description="Helical" evidence="5">
    <location>
        <begin position="255"/>
        <end position="274"/>
    </location>
</feature>
<dbReference type="SUPFAM" id="SSF53850">
    <property type="entry name" value="Periplasmic binding protein-like II"/>
    <property type="match status" value="1"/>
</dbReference>
<keyword evidence="3" id="KW-0238">DNA-binding</keyword>
<dbReference type="PROSITE" id="PS50931">
    <property type="entry name" value="HTH_LYSR"/>
    <property type="match status" value="1"/>
</dbReference>
<keyword evidence="5" id="KW-0812">Transmembrane</keyword>
<keyword evidence="5" id="KW-0472">Membrane</keyword>
<dbReference type="Gene3D" id="3.40.190.10">
    <property type="entry name" value="Periplasmic binding protein-like II"/>
    <property type="match status" value="2"/>
</dbReference>
<dbReference type="Gene3D" id="1.10.10.10">
    <property type="entry name" value="Winged helix-like DNA-binding domain superfamily/Winged helix DNA-binding domain"/>
    <property type="match status" value="1"/>
</dbReference>
<name>A0ABV2D1L6_9SPHN</name>
<dbReference type="PANTHER" id="PTHR30118:SF15">
    <property type="entry name" value="TRANSCRIPTIONAL REGULATORY PROTEIN"/>
    <property type="match status" value="1"/>
</dbReference>
<dbReference type="InterPro" id="IPR037402">
    <property type="entry name" value="YidZ_PBP2"/>
</dbReference>
<dbReference type="InterPro" id="IPR036388">
    <property type="entry name" value="WH-like_DNA-bd_sf"/>
</dbReference>
<dbReference type="SUPFAM" id="SSF46785">
    <property type="entry name" value="Winged helix' DNA-binding domain"/>
    <property type="match status" value="1"/>
</dbReference>
<gene>
    <name evidence="7" type="ORF">ABVV53_09840</name>
</gene>
<sequence length="295" mass="32483">MNLRSVDLNLLVVLDALLDERHVSRAADRVGLSQPAASAALQRCRHLFRDELLERAQRSMRLTPKGESLRAPLKALLASATDLLDPPEIPLEEIQTTVRLVMADLPALLVIEPLLAALAGSSPGIDIVLQPWHGADAAKHALTEGSTDIAVSVLAASEDELRRETAGEETYLVVMRDDHPAARDFMLDRWLAFPHVVVSGRGEVRTPLDADLARRGLARRVGLVVPSFGMVPPVLFSTSMIAMLPTRMAETLRGFATFTPPIAVEGFTLSVVWHRRRERDRALRHVADRLSAFLR</sequence>
<proteinExistence type="inferred from homology"/>
<comment type="caution">
    <text evidence="7">The sequence shown here is derived from an EMBL/GenBank/DDBJ whole genome shotgun (WGS) entry which is preliminary data.</text>
</comment>
<evidence type="ECO:0000313" key="8">
    <source>
        <dbReference type="Proteomes" id="UP001548713"/>
    </source>
</evidence>
<protein>
    <submittedName>
        <fullName evidence="7">LysR family transcriptional regulator</fullName>
    </submittedName>
</protein>
<dbReference type="Proteomes" id="UP001548713">
    <property type="component" value="Unassembled WGS sequence"/>
</dbReference>
<dbReference type="Pfam" id="PF00126">
    <property type="entry name" value="HTH_1"/>
    <property type="match status" value="1"/>
</dbReference>
<evidence type="ECO:0000256" key="3">
    <source>
        <dbReference type="ARBA" id="ARBA00023125"/>
    </source>
</evidence>
<dbReference type="PANTHER" id="PTHR30118">
    <property type="entry name" value="HTH-TYPE TRANSCRIPTIONAL REGULATOR LEUO-RELATED"/>
    <property type="match status" value="1"/>
</dbReference>
<accession>A0ABV2D1L6</accession>
<evidence type="ECO:0000313" key="7">
    <source>
        <dbReference type="EMBL" id="MET1755757.1"/>
    </source>
</evidence>
<feature type="domain" description="HTH lysR-type" evidence="6">
    <location>
        <begin position="6"/>
        <end position="63"/>
    </location>
</feature>
<feature type="transmembrane region" description="Helical" evidence="5">
    <location>
        <begin position="221"/>
        <end position="243"/>
    </location>
</feature>
<dbReference type="EMBL" id="JBEWLY010000014">
    <property type="protein sequence ID" value="MET1755757.1"/>
    <property type="molecule type" value="Genomic_DNA"/>
</dbReference>
<evidence type="ECO:0000256" key="2">
    <source>
        <dbReference type="ARBA" id="ARBA00023015"/>
    </source>
</evidence>
<organism evidence="7 8">
    <name type="scientific">Novosphingobium kalidii</name>
    <dbReference type="NCBI Taxonomy" id="3230299"/>
    <lineage>
        <taxon>Bacteria</taxon>
        <taxon>Pseudomonadati</taxon>
        <taxon>Pseudomonadota</taxon>
        <taxon>Alphaproteobacteria</taxon>
        <taxon>Sphingomonadales</taxon>
        <taxon>Sphingomonadaceae</taxon>
        <taxon>Novosphingobium</taxon>
    </lineage>
</organism>
<keyword evidence="4" id="KW-0804">Transcription</keyword>
<evidence type="ECO:0000256" key="1">
    <source>
        <dbReference type="ARBA" id="ARBA00009437"/>
    </source>
</evidence>